<sequence length="247" mass="28269">MNTELVGRDYKILPEVTSTNTAVKELNQEQELPEGFCLLSDYQTSGRGQYGKQWDSEPGQNLLMSLLLRPVFLSASESYRLTMSVCLALHDLGLELGFDSYIKWPNDWFYGEQKIAGVLAESSLRGSRMENCIVGIGINVRQKKFPHPLATSLSTIIGQELEVQDVFEKLAVHLDNRYQQLRFGQYQGQHREFESILYGRDQWVPVLRDGQKLHLRCEGVNPGGELKVSWQDGRQETLQHQSVRFVF</sequence>
<dbReference type="EC" id="6.3.4.15" evidence="3"/>
<dbReference type="CDD" id="cd16442">
    <property type="entry name" value="BPL"/>
    <property type="match status" value="1"/>
</dbReference>
<protein>
    <submittedName>
        <fullName evidence="3">Biotin--[acetyl-CoA-carboxylase] ligase</fullName>
        <ecNumber evidence="3">6.3.4.15</ecNumber>
    </submittedName>
</protein>
<name>A0A7H0VGT7_9FLAO</name>
<dbReference type="NCBIfam" id="TIGR00121">
    <property type="entry name" value="birA_ligase"/>
    <property type="match status" value="1"/>
</dbReference>
<dbReference type="InterPro" id="IPR004143">
    <property type="entry name" value="BPL_LPL_catalytic"/>
</dbReference>
<dbReference type="AlphaFoldDB" id="A0A7H0VGT7"/>
<proteinExistence type="predicted"/>
<dbReference type="InterPro" id="IPR045864">
    <property type="entry name" value="aa-tRNA-synth_II/BPL/LPL"/>
</dbReference>
<dbReference type="PANTHER" id="PTHR12835">
    <property type="entry name" value="BIOTIN PROTEIN LIGASE"/>
    <property type="match status" value="1"/>
</dbReference>
<accession>A0A7H0VGT7</accession>
<reference evidence="3 4" key="1">
    <citation type="submission" date="2020-08" db="EMBL/GenBank/DDBJ databases">
        <title>Croceimicrobium hydrocarbonivorans gen. nov., sp. nov., a novel marine bacterium isolated from a bacterial consortium that degrades polyethylene terephthalate.</title>
        <authorList>
            <person name="Liu R."/>
        </authorList>
    </citation>
    <scope>NUCLEOTIDE SEQUENCE [LARGE SCALE GENOMIC DNA]</scope>
    <source>
        <strain evidence="3 4">A20-9</strain>
    </source>
</reference>
<dbReference type="Pfam" id="PF03099">
    <property type="entry name" value="BPL_LplA_LipB"/>
    <property type="match status" value="1"/>
</dbReference>
<dbReference type="InterPro" id="IPR004408">
    <property type="entry name" value="Biotin_CoA_COase_ligase"/>
</dbReference>
<dbReference type="PANTHER" id="PTHR12835:SF5">
    <property type="entry name" value="BIOTIN--PROTEIN LIGASE"/>
    <property type="match status" value="1"/>
</dbReference>
<evidence type="ECO:0000259" key="2">
    <source>
        <dbReference type="PROSITE" id="PS51733"/>
    </source>
</evidence>
<dbReference type="PROSITE" id="PS51733">
    <property type="entry name" value="BPL_LPL_CATALYTIC"/>
    <property type="match status" value="1"/>
</dbReference>
<organism evidence="3 4">
    <name type="scientific">Croceimicrobium hydrocarbonivorans</name>
    <dbReference type="NCBI Taxonomy" id="2761580"/>
    <lineage>
        <taxon>Bacteria</taxon>
        <taxon>Pseudomonadati</taxon>
        <taxon>Bacteroidota</taxon>
        <taxon>Flavobacteriia</taxon>
        <taxon>Flavobacteriales</taxon>
        <taxon>Owenweeksiaceae</taxon>
        <taxon>Croceimicrobium</taxon>
    </lineage>
</organism>
<evidence type="ECO:0000313" key="4">
    <source>
        <dbReference type="Proteomes" id="UP000516305"/>
    </source>
</evidence>
<dbReference type="KEGG" id="chyd:H4K34_03585"/>
<gene>
    <name evidence="3" type="ORF">H4K34_03585</name>
</gene>
<feature type="domain" description="BPL/LPL catalytic" evidence="2">
    <location>
        <begin position="5"/>
        <end position="182"/>
    </location>
</feature>
<keyword evidence="4" id="KW-1185">Reference proteome</keyword>
<dbReference type="GO" id="GO:0004077">
    <property type="term" value="F:biotin--[biotin carboxyl-carrier protein] ligase activity"/>
    <property type="evidence" value="ECO:0007669"/>
    <property type="project" value="UniProtKB-EC"/>
</dbReference>
<dbReference type="Gene3D" id="3.30.930.10">
    <property type="entry name" value="Bira Bifunctional Protein, Domain 2"/>
    <property type="match status" value="1"/>
</dbReference>
<dbReference type="RefSeq" id="WP_210759462.1">
    <property type="nucleotide sequence ID" value="NZ_CP060139.1"/>
</dbReference>
<evidence type="ECO:0000256" key="1">
    <source>
        <dbReference type="ARBA" id="ARBA00022598"/>
    </source>
</evidence>
<dbReference type="EMBL" id="CP060139">
    <property type="protein sequence ID" value="QNR24935.1"/>
    <property type="molecule type" value="Genomic_DNA"/>
</dbReference>
<evidence type="ECO:0000313" key="3">
    <source>
        <dbReference type="EMBL" id="QNR24935.1"/>
    </source>
</evidence>
<dbReference type="Proteomes" id="UP000516305">
    <property type="component" value="Chromosome"/>
</dbReference>
<dbReference type="SUPFAM" id="SSF55681">
    <property type="entry name" value="Class II aaRS and biotin synthetases"/>
    <property type="match status" value="1"/>
</dbReference>
<dbReference type="GO" id="GO:0005737">
    <property type="term" value="C:cytoplasm"/>
    <property type="evidence" value="ECO:0007669"/>
    <property type="project" value="TreeGrafter"/>
</dbReference>
<keyword evidence="1 3" id="KW-0436">Ligase</keyword>